<evidence type="ECO:0000256" key="1">
    <source>
        <dbReference type="SAM" id="MobiDB-lite"/>
    </source>
</evidence>
<protein>
    <submittedName>
        <fullName evidence="2">Uncharacterized protein</fullName>
    </submittedName>
</protein>
<dbReference type="GeneID" id="94582318"/>
<organism evidence="2 3">
    <name type="scientific">Yarrowia lipolytica</name>
    <name type="common">Candida lipolytica</name>
    <dbReference type="NCBI Taxonomy" id="4952"/>
    <lineage>
        <taxon>Eukaryota</taxon>
        <taxon>Fungi</taxon>
        <taxon>Dikarya</taxon>
        <taxon>Ascomycota</taxon>
        <taxon>Saccharomycotina</taxon>
        <taxon>Dipodascomycetes</taxon>
        <taxon>Dipodascales</taxon>
        <taxon>Dipodascales incertae sedis</taxon>
        <taxon>Yarrowia</taxon>
    </lineage>
</organism>
<sequence length="195" mass="21890">MKRRRRESRTDDEVFGSCVHLLVPTRAPVATAITPSICSSALQVSARIEVTCQNAKKAIPKIPTGGPMAVGKWSRRDQPGRSPPGNPPDNCALPGDVLHWARLTGNVLLVTSYWTTTWGLATYCRSTSILVPTRTHNSLPRTSVMPRDVTPQPNKHSKRNPGILWTHKEQKPRHQRLFWTKPGPIFRRGRRVVPR</sequence>
<evidence type="ECO:0000313" key="3">
    <source>
        <dbReference type="Proteomes" id="UP000182444"/>
    </source>
</evidence>
<feature type="region of interest" description="Disordered" evidence="1">
    <location>
        <begin position="140"/>
        <end position="161"/>
    </location>
</feature>
<dbReference type="AlphaFoldDB" id="A0A1D8N3X1"/>
<accession>A0A1D8N3X1</accession>
<dbReference type="EMBL" id="CP017553">
    <property type="protein sequence ID" value="AOW00319.1"/>
    <property type="molecule type" value="Genomic_DNA"/>
</dbReference>
<reference evidence="2 3" key="1">
    <citation type="journal article" date="2016" name="PLoS ONE">
        <title>Sequence Assembly of Yarrowia lipolytica Strain W29/CLIB89 Shows Transposable Element Diversity.</title>
        <authorList>
            <person name="Magnan C."/>
            <person name="Yu J."/>
            <person name="Chang I."/>
            <person name="Jahn E."/>
            <person name="Kanomata Y."/>
            <person name="Wu J."/>
            <person name="Zeller M."/>
            <person name="Oakes M."/>
            <person name="Baldi P."/>
            <person name="Sandmeyer S."/>
        </authorList>
    </citation>
    <scope>NUCLEOTIDE SEQUENCE [LARGE SCALE GENOMIC DNA]</scope>
    <source>
        <strain evidence="3">CLIB89(W29)</strain>
    </source>
</reference>
<feature type="region of interest" description="Disordered" evidence="1">
    <location>
        <begin position="63"/>
        <end position="91"/>
    </location>
</feature>
<gene>
    <name evidence="2" type="ORF">YALI1_A06220g</name>
</gene>
<name>A0A1D8N3X1_YARLL</name>
<dbReference type="RefSeq" id="XP_068137758.1">
    <property type="nucleotide sequence ID" value="XM_068281657.1"/>
</dbReference>
<dbReference type="VEuPathDB" id="FungiDB:YALI1_A06220g"/>
<proteinExistence type="predicted"/>
<dbReference type="Proteomes" id="UP000182444">
    <property type="component" value="Chromosome 1A"/>
</dbReference>
<evidence type="ECO:0000313" key="2">
    <source>
        <dbReference type="EMBL" id="AOW00319.1"/>
    </source>
</evidence>